<evidence type="ECO:0000313" key="3">
    <source>
        <dbReference type="EMBL" id="PQQ68342.1"/>
    </source>
</evidence>
<protein>
    <submittedName>
        <fullName evidence="3">Molecular chaperone</fullName>
    </submittedName>
    <submittedName>
        <fullName evidence="2">VTC domain protein</fullName>
    </submittedName>
</protein>
<proteinExistence type="predicted"/>
<dbReference type="Proteomes" id="UP000239720">
    <property type="component" value="Unassembled WGS sequence"/>
</dbReference>
<dbReference type="GO" id="GO:0006799">
    <property type="term" value="P:polyphosphate biosynthetic process"/>
    <property type="evidence" value="ECO:0007669"/>
    <property type="project" value="UniProtKB-ARBA"/>
</dbReference>
<accession>A0A2K9ELL8</accession>
<dbReference type="CDD" id="cd07750">
    <property type="entry name" value="PolyPPase_VTC_like"/>
    <property type="match status" value="1"/>
</dbReference>
<dbReference type="RefSeq" id="WP_101304143.1">
    <property type="nucleotide sequence ID" value="NZ_CP025197.1"/>
</dbReference>
<gene>
    <name evidence="3" type="ORF">B9R14_12015</name>
    <name evidence="2" type="ORF">HVS_07850</name>
</gene>
<organism evidence="2 4">
    <name type="scientific">Acetivibrio saccincola</name>
    <dbReference type="NCBI Taxonomy" id="1677857"/>
    <lineage>
        <taxon>Bacteria</taxon>
        <taxon>Bacillati</taxon>
        <taxon>Bacillota</taxon>
        <taxon>Clostridia</taxon>
        <taxon>Eubacteriales</taxon>
        <taxon>Oscillospiraceae</taxon>
        <taxon>Acetivibrio</taxon>
    </lineage>
</organism>
<dbReference type="AlphaFoldDB" id="A0A2K9ELL8"/>
<evidence type="ECO:0000313" key="5">
    <source>
        <dbReference type="Proteomes" id="UP000239720"/>
    </source>
</evidence>
<evidence type="ECO:0000313" key="4">
    <source>
        <dbReference type="Proteomes" id="UP000233534"/>
    </source>
</evidence>
<reference evidence="2 4" key="1">
    <citation type="submission" date="2017-12" db="EMBL/GenBank/DDBJ databases">
        <title>Complete genome sequence of Herbivorax saccincola GGR1, a novel Cellulosome-producing hydrolytic bacterium in a thermophilic biogas plant, established by Illumina and Nanopore MinION sequencing.</title>
        <authorList>
            <person name="Pechtl A."/>
            <person name="Ruckert C."/>
            <person name="Koeck D.E."/>
            <person name="Maus I."/>
            <person name="Winkler A."/>
            <person name="Kalinowski J."/>
            <person name="Puhler A."/>
            <person name="Schwarz W.W."/>
            <person name="Zverlov V.V."/>
            <person name="Schluter A."/>
            <person name="Liebl W."/>
        </authorList>
    </citation>
    <scope>NUCLEOTIDE SEQUENCE [LARGE SCALE GENOMIC DNA]</scope>
    <source>
        <strain evidence="2">GGR1</strain>
        <strain evidence="4">SR1</strain>
    </source>
</reference>
<dbReference type="OrthoDB" id="185578at2"/>
<dbReference type="KEGG" id="hsc:HVS_07850"/>
<feature type="domain" description="VTC" evidence="1">
    <location>
        <begin position="7"/>
        <end position="232"/>
    </location>
</feature>
<dbReference type="EMBL" id="CP025197">
    <property type="protein sequence ID" value="AUG57481.1"/>
    <property type="molecule type" value="Genomic_DNA"/>
</dbReference>
<keyword evidence="4" id="KW-1185">Reference proteome</keyword>
<dbReference type="Proteomes" id="UP000233534">
    <property type="component" value="Chromosome"/>
</dbReference>
<dbReference type="Pfam" id="PF09359">
    <property type="entry name" value="VTC"/>
    <property type="match status" value="1"/>
</dbReference>
<name>A0A2K9ELL8_9FIRM</name>
<reference evidence="3 5" key="2">
    <citation type="journal article" date="2018" name="Syst. Appl. Microbiol.">
        <title>Characterization and high-quality draft genome sequence of Herbivorax saccincola A7, an anaerobic, alkaliphilic, thermophilic, cellulolytic, and xylanolytic bacterium.</title>
        <authorList>
            <person name="Aikawa S."/>
            <person name="Baramee S."/>
            <person name="Sermsathanaswadi J."/>
            <person name="Thianheng P."/>
            <person name="Tachaapaikoon C."/>
            <person name="Shikata A."/>
            <person name="Waeonukul R."/>
            <person name="Pason P."/>
            <person name="Ratanakhanokchai K."/>
            <person name="Kosugi A."/>
        </authorList>
    </citation>
    <scope>NUCLEOTIDE SEQUENCE [LARGE SCALE GENOMIC DNA]</scope>
    <source>
        <strain evidence="3 5">A7</strain>
    </source>
</reference>
<dbReference type="Gene3D" id="3.20.100.30">
    <property type="entry name" value="VTC, catalytic tunnel domain"/>
    <property type="match status" value="1"/>
</dbReference>
<sequence>MAIEVFNRYEKKYLVRAEIYEDVQRVLSKYMELDEYNKKHPYYTICNIYYDTMNNELIRKSISKPKYKEKLRLRGYGIPSLEDKVYLEIKKKVNGLVNKRRTRLVLKEAYNYLFTSIMPEYKEYMNKQVLNEIDYFLKLYNLVPRIYIAYDRRAFFGIDNRDLRITFDTNIRTRRTDLRLELGDHGEKLLDDNVYLMEIKAEKTIPVWVSKMLSEFKIYRTSFSKYGTEYKKTIVQKVSEGERVECLKQFYIPQLYHQRYTFATPQLQI</sequence>
<dbReference type="InterPro" id="IPR042267">
    <property type="entry name" value="VTC_sf"/>
</dbReference>
<evidence type="ECO:0000259" key="1">
    <source>
        <dbReference type="Pfam" id="PF09359"/>
    </source>
</evidence>
<dbReference type="EMBL" id="NEMB01000003">
    <property type="protein sequence ID" value="PQQ68342.1"/>
    <property type="molecule type" value="Genomic_DNA"/>
</dbReference>
<evidence type="ECO:0000313" key="2">
    <source>
        <dbReference type="EMBL" id="AUG57481.1"/>
    </source>
</evidence>
<dbReference type="InterPro" id="IPR018966">
    <property type="entry name" value="VTC_domain"/>
</dbReference>